<keyword evidence="2" id="KW-0812">Transmembrane</keyword>
<sequence>PEYKYNDLGPIGKIIAGGTEIIFATGFEYMSGFLQGLFFGTVVGGPGFLFRPMETGVRQAFKVEMTSRFTRMNTRSMRWAKNFGGISAAFGGLSVAVKVLRNGEEDEWTQILSSAAAGAYFARKEGPQAMVKGAVLYGGLIYVISGNKGSLFGNKITEVEYTEKP</sequence>
<reference evidence="6 7" key="1">
    <citation type="submission" date="2016-09" db="EMBL/GenBank/DDBJ databases">
        <title>Extensive genetic diversity and differential bi-allelic expression allows diatom success in the polar Southern Ocean.</title>
        <authorList>
            <consortium name="DOE Joint Genome Institute"/>
            <person name="Mock T."/>
            <person name="Otillar R.P."/>
            <person name="Strauss J."/>
            <person name="Dupont C."/>
            <person name="Frickenhaus S."/>
            <person name="Maumus F."/>
            <person name="Mcmullan M."/>
            <person name="Sanges R."/>
            <person name="Schmutz J."/>
            <person name="Toseland A."/>
            <person name="Valas R."/>
            <person name="Veluchamy A."/>
            <person name="Ward B.J."/>
            <person name="Allen A."/>
            <person name="Barry K."/>
            <person name="Falciatore A."/>
            <person name="Ferrante M."/>
            <person name="Fortunato A.E."/>
            <person name="Gloeckner G."/>
            <person name="Gruber A."/>
            <person name="Hipkin R."/>
            <person name="Janech M."/>
            <person name="Kroth P."/>
            <person name="Leese F."/>
            <person name="Lindquist E."/>
            <person name="Lyon B.R."/>
            <person name="Martin J."/>
            <person name="Mayer C."/>
            <person name="Parker M."/>
            <person name="Quesneville H."/>
            <person name="Raymond J."/>
            <person name="Uhlig C."/>
            <person name="Valentin K.U."/>
            <person name="Worden A.Z."/>
            <person name="Armbrust E.V."/>
            <person name="Bowler C."/>
            <person name="Green B."/>
            <person name="Moulton V."/>
            <person name="Van Oosterhout C."/>
            <person name="Grigoriev I."/>
        </authorList>
    </citation>
    <scope>NUCLEOTIDE SEQUENCE [LARGE SCALE GENOMIC DNA]</scope>
    <source>
        <strain evidence="6 7">CCMP1102</strain>
    </source>
</reference>
<keyword evidence="7" id="KW-1185">Reference proteome</keyword>
<dbReference type="Proteomes" id="UP000095751">
    <property type="component" value="Unassembled WGS sequence"/>
</dbReference>
<gene>
    <name evidence="6" type="ORF">FRACYDRAFT_153494</name>
</gene>
<name>A0A1E7FKX2_9STRA</name>
<dbReference type="OrthoDB" id="41475at2759"/>
<dbReference type="GO" id="GO:0045039">
    <property type="term" value="P:protein insertion into mitochondrial inner membrane"/>
    <property type="evidence" value="ECO:0007669"/>
    <property type="project" value="UniProtKB-UniRule"/>
</dbReference>
<dbReference type="PANTHER" id="PTHR14110">
    <property type="entry name" value="MITOCHONDRIAL IMPORT INNER MEMBRANE TRANSLOCASE SUBUNIT TIM22"/>
    <property type="match status" value="1"/>
</dbReference>
<organism evidence="6 7">
    <name type="scientific">Fragilariopsis cylindrus CCMP1102</name>
    <dbReference type="NCBI Taxonomy" id="635003"/>
    <lineage>
        <taxon>Eukaryota</taxon>
        <taxon>Sar</taxon>
        <taxon>Stramenopiles</taxon>
        <taxon>Ochrophyta</taxon>
        <taxon>Bacillariophyta</taxon>
        <taxon>Bacillariophyceae</taxon>
        <taxon>Bacillariophycidae</taxon>
        <taxon>Bacillariales</taxon>
        <taxon>Bacillariaceae</taxon>
        <taxon>Fragilariopsis</taxon>
    </lineage>
</organism>
<dbReference type="AlphaFoldDB" id="A0A1E7FKX2"/>
<dbReference type="InterPro" id="IPR039175">
    <property type="entry name" value="TIM22"/>
</dbReference>
<keyword evidence="5" id="KW-0999">Mitochondrion inner membrane</keyword>
<dbReference type="GO" id="GO:0008320">
    <property type="term" value="F:protein transmembrane transporter activity"/>
    <property type="evidence" value="ECO:0007669"/>
    <property type="project" value="UniProtKB-UniRule"/>
</dbReference>
<keyword evidence="5" id="KW-0653">Protein transport</keyword>
<evidence type="ECO:0000313" key="7">
    <source>
        <dbReference type="Proteomes" id="UP000095751"/>
    </source>
</evidence>
<dbReference type="KEGG" id="fcy:FRACYDRAFT_153494"/>
<keyword evidence="5" id="KW-0813">Transport</keyword>
<feature type="non-terminal residue" evidence="6">
    <location>
        <position position="165"/>
    </location>
</feature>
<comment type="similarity">
    <text evidence="5">Belongs to the Tim17/Tim22/Tim23 family.</text>
</comment>
<evidence type="ECO:0000313" key="6">
    <source>
        <dbReference type="EMBL" id="OEU18777.1"/>
    </source>
</evidence>
<dbReference type="EMBL" id="KV784356">
    <property type="protein sequence ID" value="OEU18777.1"/>
    <property type="molecule type" value="Genomic_DNA"/>
</dbReference>
<keyword evidence="4" id="KW-0472">Membrane</keyword>
<evidence type="ECO:0000256" key="1">
    <source>
        <dbReference type="ARBA" id="ARBA00004141"/>
    </source>
</evidence>
<comment type="subcellular location">
    <subcellularLocation>
        <location evidence="1">Membrane</location>
        <topology evidence="1">Multi-pass membrane protein</topology>
    </subcellularLocation>
    <subcellularLocation>
        <location evidence="5">Mitochondrion inner membrane</location>
        <topology evidence="5">Multi-pass membrane protein</topology>
    </subcellularLocation>
</comment>
<dbReference type="Pfam" id="PF02466">
    <property type="entry name" value="Tim17"/>
    <property type="match status" value="1"/>
</dbReference>
<feature type="non-terminal residue" evidence="6">
    <location>
        <position position="1"/>
    </location>
</feature>
<comment type="function">
    <text evidence="5">Essential core component of the TIM22 complex, a complex that mediates the import and insertion of multi-pass transmembrane proteins into the mitochondrial inner membrane. In the TIM22 complex, it constitutes the voltage-activated and signal-gated channel. Forms a twin-pore translocase that uses the membrane potential as external driving force in 2 voltage-dependent steps.</text>
</comment>
<accession>A0A1E7FKX2</accession>
<protein>
    <recommendedName>
        <fullName evidence="5">Mitochondrial import inner membrane translocase subunit TIM22</fullName>
    </recommendedName>
</protein>
<evidence type="ECO:0000256" key="5">
    <source>
        <dbReference type="RuleBase" id="RU367038"/>
    </source>
</evidence>
<dbReference type="GO" id="GO:0042721">
    <property type="term" value="C:TIM22 mitochondrial import inner membrane insertion complex"/>
    <property type="evidence" value="ECO:0007669"/>
    <property type="project" value="UniProtKB-UniRule"/>
</dbReference>
<dbReference type="InParanoid" id="A0A1E7FKX2"/>
<keyword evidence="5" id="KW-0811">Translocation</keyword>
<evidence type="ECO:0000256" key="4">
    <source>
        <dbReference type="ARBA" id="ARBA00023136"/>
    </source>
</evidence>
<keyword evidence="3" id="KW-1133">Transmembrane helix</keyword>
<evidence type="ECO:0000256" key="2">
    <source>
        <dbReference type="ARBA" id="ARBA00022692"/>
    </source>
</evidence>
<proteinExistence type="inferred from homology"/>
<evidence type="ECO:0000256" key="3">
    <source>
        <dbReference type="ARBA" id="ARBA00022989"/>
    </source>
</evidence>
<comment type="subunit">
    <text evidence="5">Component of the TIM22 complex.</text>
</comment>
<keyword evidence="5" id="KW-0496">Mitochondrion</keyword>